<keyword evidence="4" id="KW-1185">Reference proteome</keyword>
<dbReference type="InterPro" id="IPR036514">
    <property type="entry name" value="SGNH_hydro_sf"/>
</dbReference>
<evidence type="ECO:0000256" key="1">
    <source>
        <dbReference type="ARBA" id="ARBA00008668"/>
    </source>
</evidence>
<dbReference type="InterPro" id="IPR051058">
    <property type="entry name" value="GDSL_Est/Lipase"/>
</dbReference>
<accession>A0AAW1T9I1</accession>
<protein>
    <submittedName>
        <fullName evidence="3">Uncharacterized protein</fullName>
    </submittedName>
</protein>
<sequence length="322" mass="33826">MAAGPAAPALIVFGDSYTDAGYAGYGIHQVIHAALSTPELDVGVYPVAPYRGGRLSNGLIFTEITATALGLELQSFSTANAGSGAVPTHIYVPLPFGDQTTEGAFAVPSALQQAQGYIALHGGSINAADIVLIFIGTNDYMFSQPPGNYSTPPVDQVIAAIHETMMLAYQAGAQRFVLVNLPPLETLPALPGPNPFGPTSTIAAESAGDAWFSAAVPPHNAALQTLASQFPTQQANASVLLYDIYTLWADVVATPANYGFKDSANPCLGLGQNNNLASGFANTICPQPDAYVYWDLVHPTRHFHSLIANDFLAKLGPQLQRI</sequence>
<dbReference type="PANTHER" id="PTHR45648">
    <property type="entry name" value="GDSL LIPASE/ACYLHYDROLASE FAMILY PROTEIN (AFU_ORTHOLOGUE AFUA_4G14700)"/>
    <property type="match status" value="1"/>
</dbReference>
<comment type="similarity">
    <text evidence="1">Belongs to the 'GDSL' lipolytic enzyme family.</text>
</comment>
<reference evidence="3 4" key="1">
    <citation type="journal article" date="2024" name="Nat. Commun.">
        <title>Phylogenomics reveals the evolutionary origins of lichenization in chlorophyte algae.</title>
        <authorList>
            <person name="Puginier C."/>
            <person name="Libourel C."/>
            <person name="Otte J."/>
            <person name="Skaloud P."/>
            <person name="Haon M."/>
            <person name="Grisel S."/>
            <person name="Petersen M."/>
            <person name="Berrin J.G."/>
            <person name="Delaux P.M."/>
            <person name="Dal Grande F."/>
            <person name="Keller J."/>
        </authorList>
    </citation>
    <scope>NUCLEOTIDE SEQUENCE [LARGE SCALE GENOMIC DNA]</scope>
    <source>
        <strain evidence="3 4">SAG 2523</strain>
    </source>
</reference>
<dbReference type="GO" id="GO:0016788">
    <property type="term" value="F:hydrolase activity, acting on ester bonds"/>
    <property type="evidence" value="ECO:0007669"/>
    <property type="project" value="InterPro"/>
</dbReference>
<comment type="caution">
    <text evidence="3">The sequence shown here is derived from an EMBL/GenBank/DDBJ whole genome shotgun (WGS) entry which is preliminary data.</text>
</comment>
<dbReference type="SUPFAM" id="SSF52266">
    <property type="entry name" value="SGNH hydrolase"/>
    <property type="match status" value="1"/>
</dbReference>
<dbReference type="Gene3D" id="3.40.50.1110">
    <property type="entry name" value="SGNH hydrolase"/>
    <property type="match status" value="1"/>
</dbReference>
<dbReference type="Proteomes" id="UP001485043">
    <property type="component" value="Unassembled WGS sequence"/>
</dbReference>
<proteinExistence type="inferred from homology"/>
<dbReference type="PANTHER" id="PTHR45648:SF22">
    <property type="entry name" value="GDSL LIPASE_ACYLHYDROLASE FAMILY PROTEIN (AFU_ORTHOLOGUE AFUA_4G14700)"/>
    <property type="match status" value="1"/>
</dbReference>
<name>A0AAW1T9I1_9CHLO</name>
<keyword evidence="2" id="KW-0378">Hydrolase</keyword>
<evidence type="ECO:0000313" key="3">
    <source>
        <dbReference type="EMBL" id="KAK9865626.1"/>
    </source>
</evidence>
<dbReference type="AlphaFoldDB" id="A0AAW1T9I1"/>
<organism evidence="3 4">
    <name type="scientific">Apatococcus fuscideae</name>
    <dbReference type="NCBI Taxonomy" id="2026836"/>
    <lineage>
        <taxon>Eukaryota</taxon>
        <taxon>Viridiplantae</taxon>
        <taxon>Chlorophyta</taxon>
        <taxon>core chlorophytes</taxon>
        <taxon>Trebouxiophyceae</taxon>
        <taxon>Chlorellales</taxon>
        <taxon>Chlorellaceae</taxon>
        <taxon>Apatococcus</taxon>
    </lineage>
</organism>
<dbReference type="CDD" id="cd01846">
    <property type="entry name" value="fatty_acyltransferase_like"/>
    <property type="match status" value="1"/>
</dbReference>
<dbReference type="Pfam" id="PF00657">
    <property type="entry name" value="Lipase_GDSL"/>
    <property type="match status" value="1"/>
</dbReference>
<dbReference type="EMBL" id="JALJOV010000232">
    <property type="protein sequence ID" value="KAK9865626.1"/>
    <property type="molecule type" value="Genomic_DNA"/>
</dbReference>
<gene>
    <name evidence="3" type="ORF">WJX84_011701</name>
</gene>
<dbReference type="InterPro" id="IPR001087">
    <property type="entry name" value="GDSL"/>
</dbReference>
<evidence type="ECO:0000313" key="4">
    <source>
        <dbReference type="Proteomes" id="UP001485043"/>
    </source>
</evidence>
<evidence type="ECO:0000256" key="2">
    <source>
        <dbReference type="ARBA" id="ARBA00022801"/>
    </source>
</evidence>